<name>A0ABT7L9Y4_9BACI</name>
<reference evidence="2 3" key="1">
    <citation type="submission" date="2023-06" db="EMBL/GenBank/DDBJ databases">
        <title>Aquibacillus rhizosphaerae LR5S19.</title>
        <authorList>
            <person name="Sun J.-Q."/>
        </authorList>
    </citation>
    <scope>NUCLEOTIDE SEQUENCE [LARGE SCALE GENOMIC DNA]</scope>
    <source>
        <strain evidence="2 3">LR5S19</strain>
    </source>
</reference>
<accession>A0ABT7L9Y4</accession>
<proteinExistence type="predicted"/>
<evidence type="ECO:0000313" key="2">
    <source>
        <dbReference type="EMBL" id="MDL4842681.1"/>
    </source>
</evidence>
<evidence type="ECO:0000256" key="1">
    <source>
        <dbReference type="SAM" id="SignalP"/>
    </source>
</evidence>
<feature type="chain" id="PRO_5046587589" evidence="1">
    <location>
        <begin position="31"/>
        <end position="202"/>
    </location>
</feature>
<dbReference type="Proteomes" id="UP001235343">
    <property type="component" value="Unassembled WGS sequence"/>
</dbReference>
<gene>
    <name evidence="2" type="ORF">QQS35_19800</name>
</gene>
<evidence type="ECO:0000313" key="3">
    <source>
        <dbReference type="Proteomes" id="UP001235343"/>
    </source>
</evidence>
<organism evidence="2 3">
    <name type="scientific">Aquibacillus rhizosphaerae</name>
    <dbReference type="NCBI Taxonomy" id="3051431"/>
    <lineage>
        <taxon>Bacteria</taxon>
        <taxon>Bacillati</taxon>
        <taxon>Bacillota</taxon>
        <taxon>Bacilli</taxon>
        <taxon>Bacillales</taxon>
        <taxon>Bacillaceae</taxon>
        <taxon>Aquibacillus</taxon>
    </lineage>
</organism>
<comment type="caution">
    <text evidence="2">The sequence shown here is derived from an EMBL/GenBank/DDBJ whole genome shotgun (WGS) entry which is preliminary data.</text>
</comment>
<dbReference type="RefSeq" id="WP_285933971.1">
    <property type="nucleotide sequence ID" value="NZ_JASTZU010000062.1"/>
</dbReference>
<dbReference type="PROSITE" id="PS51257">
    <property type="entry name" value="PROKAR_LIPOPROTEIN"/>
    <property type="match status" value="1"/>
</dbReference>
<keyword evidence="3" id="KW-1185">Reference proteome</keyword>
<feature type="signal peptide" evidence="1">
    <location>
        <begin position="1"/>
        <end position="30"/>
    </location>
</feature>
<keyword evidence="1" id="KW-0732">Signal</keyword>
<sequence length="202" mass="23546">MRKIFKSYWISSLTIIMIVLITACSSESNANIMADDTNQVEAETVNVEEQNTLDSVEEPTEALETKSEQTDGSFENVLAQMDRVEVESVVLAKSAEDWADDYEMQDYQHENEMIAFDSLVNLVIDTEYKETILSKAVNDWPNQYEMMKYQYDNQLVAYNRIQELIVDTDVKKQVLEKAQSDWGNDYEMVQYQYEKQMEAYNN</sequence>
<protein>
    <submittedName>
        <fullName evidence="2">Uncharacterized protein</fullName>
    </submittedName>
</protein>
<dbReference type="EMBL" id="JASTZU010000062">
    <property type="protein sequence ID" value="MDL4842681.1"/>
    <property type="molecule type" value="Genomic_DNA"/>
</dbReference>